<comment type="caution">
    <text evidence="4">The sequence shown here is derived from an EMBL/GenBank/DDBJ whole genome shotgun (WGS) entry which is preliminary data.</text>
</comment>
<gene>
    <name evidence="4" type="ORF">JQ619_22040</name>
</gene>
<keyword evidence="4" id="KW-0413">Isomerase</keyword>
<dbReference type="Gene3D" id="3.40.640.10">
    <property type="entry name" value="Type I PLP-dependent aspartate aminotransferase-like (Major domain)"/>
    <property type="match status" value="1"/>
</dbReference>
<keyword evidence="5" id="KW-1185">Reference proteome</keyword>
<organism evidence="4 5">
    <name type="scientific">Bradyrhizobium denitrificans</name>
    <dbReference type="NCBI Taxonomy" id="2734912"/>
    <lineage>
        <taxon>Bacteria</taxon>
        <taxon>Pseudomonadati</taxon>
        <taxon>Pseudomonadota</taxon>
        <taxon>Alphaproteobacteria</taxon>
        <taxon>Hyphomicrobiales</taxon>
        <taxon>Nitrobacteraceae</taxon>
        <taxon>Bradyrhizobium</taxon>
    </lineage>
</organism>
<dbReference type="InterPro" id="IPR015421">
    <property type="entry name" value="PyrdxlP-dep_Trfase_major"/>
</dbReference>
<evidence type="ECO:0000256" key="3">
    <source>
        <dbReference type="RuleBase" id="RU003560"/>
    </source>
</evidence>
<accession>A0ABS5GAU2</accession>
<dbReference type="Gene3D" id="3.90.1150.10">
    <property type="entry name" value="Aspartate Aminotransferase, domain 1"/>
    <property type="match status" value="1"/>
</dbReference>
<evidence type="ECO:0000256" key="1">
    <source>
        <dbReference type="ARBA" id="ARBA00001933"/>
    </source>
</evidence>
<evidence type="ECO:0000313" key="5">
    <source>
        <dbReference type="Proteomes" id="UP001314635"/>
    </source>
</evidence>
<dbReference type="InterPro" id="IPR015422">
    <property type="entry name" value="PyrdxlP-dep_Trfase_small"/>
</dbReference>
<proteinExistence type="inferred from homology"/>
<dbReference type="PANTHER" id="PTHR43713:SF3">
    <property type="entry name" value="GLUTAMATE-1-SEMIALDEHYDE 2,1-AMINOMUTASE 1, CHLOROPLASTIC-RELATED"/>
    <property type="match status" value="1"/>
</dbReference>
<dbReference type="InterPro" id="IPR015424">
    <property type="entry name" value="PyrdxlP-dep_Trfase"/>
</dbReference>
<comment type="cofactor">
    <cofactor evidence="1">
        <name>pyridoxal 5'-phosphate</name>
        <dbReference type="ChEBI" id="CHEBI:597326"/>
    </cofactor>
</comment>
<dbReference type="EMBL" id="JAFCLK010000021">
    <property type="protein sequence ID" value="MBR1138454.1"/>
    <property type="molecule type" value="Genomic_DNA"/>
</dbReference>
<dbReference type="Proteomes" id="UP001314635">
    <property type="component" value="Unassembled WGS sequence"/>
</dbReference>
<evidence type="ECO:0000313" key="4">
    <source>
        <dbReference type="EMBL" id="MBR1138454.1"/>
    </source>
</evidence>
<dbReference type="Pfam" id="PF00202">
    <property type="entry name" value="Aminotran_3"/>
    <property type="match status" value="1"/>
</dbReference>
<dbReference type="InterPro" id="IPR005814">
    <property type="entry name" value="Aminotrans_3"/>
</dbReference>
<dbReference type="GO" id="GO:0042286">
    <property type="term" value="F:glutamate-1-semialdehyde 2,1-aminomutase activity"/>
    <property type="evidence" value="ECO:0007669"/>
    <property type="project" value="UniProtKB-EC"/>
</dbReference>
<evidence type="ECO:0000256" key="2">
    <source>
        <dbReference type="ARBA" id="ARBA00022898"/>
    </source>
</evidence>
<dbReference type="NCBIfam" id="NF004856">
    <property type="entry name" value="PRK06209.1"/>
    <property type="match status" value="1"/>
</dbReference>
<protein>
    <submittedName>
        <fullName evidence="4">Glutamate-1-semialdehyde 2,1-aminomutase</fullName>
        <ecNumber evidence="4">5.4.3.8</ecNumber>
    </submittedName>
</protein>
<reference evidence="5" key="1">
    <citation type="journal article" date="2021" name="ISME J.">
        <title>Evolutionary origin and ecological implication of a unique nif island in free-living Bradyrhizobium lineages.</title>
        <authorList>
            <person name="Tao J."/>
        </authorList>
    </citation>
    <scope>NUCLEOTIDE SEQUENCE [LARGE SCALE GENOMIC DNA]</scope>
    <source>
        <strain evidence="5">SZCCT0094</strain>
    </source>
</reference>
<dbReference type="SUPFAM" id="SSF53383">
    <property type="entry name" value="PLP-dependent transferases"/>
    <property type="match status" value="1"/>
</dbReference>
<sequence>MRSKAHSLIPGGAHTYAKGDDQYPVLAPSFLTRGEGCHVWDIDGNEFIEYGMGLRAVTLGHAYKPVVEAAHRQMLLGENYTRPATIELTCAEEFLGLIEGADMVKFAKNGSDATTAAVRLARAYTGRDLIARCGDQPFFSTDDWFIGNTPMSAGIPKVVQDLTLQFRYNDIESLRSLFAQHPGEIACVIMEAATAVEPQPGFLHAVQALCRKEGAVFILDEMITGFRWNVGGAQREYGITPDLSTFGKGIGNGFSVSALAGKRELMELGGLRDDRERVFLLSTTHGAENHALAAAIATMQVYRNDHVIEHLHRQGERLRAGVNPVIKELGIGDHFELLGRASNMVFATRDTAKQPSQPFRTLFLQEMIKRGIITPSLVVSFSHTDADIDRTIEAIAESLKVYRSALEDGVDHYLVGRPVKPVFRKFS</sequence>
<dbReference type="EC" id="5.4.3.8" evidence="4"/>
<keyword evidence="2 3" id="KW-0663">Pyridoxal phosphate</keyword>
<dbReference type="PANTHER" id="PTHR43713">
    <property type="entry name" value="GLUTAMATE-1-SEMIALDEHYDE 2,1-AMINOMUTASE"/>
    <property type="match status" value="1"/>
</dbReference>
<comment type="similarity">
    <text evidence="3">Belongs to the class-III pyridoxal-phosphate-dependent aminotransferase family.</text>
</comment>
<name>A0ABS5GAU2_9BRAD</name>